<proteinExistence type="predicted"/>
<feature type="region of interest" description="Disordered" evidence="1">
    <location>
        <begin position="50"/>
        <end position="93"/>
    </location>
</feature>
<protein>
    <submittedName>
        <fullName evidence="2">Uncharacterized protein</fullName>
    </submittedName>
</protein>
<sequence>MDRHGQYPTGCKTVLRSRVPRARPYGRGFTPRRAPGRKWFSRSAPVLGQWCRPASGPPESARTAGTSGTSGRKRRTDRGAEHRDRRLGLPFRR</sequence>
<organism evidence="2 3">
    <name type="scientific">Streptomyces albus (strain ATCC 21838 / DSM 41398 / FERM P-419 / JCM 4703 / NBRC 107858)</name>
    <dbReference type="NCBI Taxonomy" id="1081613"/>
    <lineage>
        <taxon>Bacteria</taxon>
        <taxon>Bacillati</taxon>
        <taxon>Actinomycetota</taxon>
        <taxon>Actinomycetes</taxon>
        <taxon>Kitasatosporales</taxon>
        <taxon>Streptomycetaceae</taxon>
        <taxon>Streptomyces</taxon>
    </lineage>
</organism>
<reference evidence="2 3" key="1">
    <citation type="submission" date="2015-01" db="EMBL/GenBank/DDBJ databases">
        <title>Enhanced salinomycin production by adjusting the supply of polyketide extender units in Streptomyce albus DSM 41398.</title>
        <authorList>
            <person name="Lu C."/>
        </authorList>
    </citation>
    <scope>NUCLEOTIDE SEQUENCE [LARGE SCALE GENOMIC DNA]</scope>
    <source>
        <strain evidence="3">ATCC 21838 / DSM 41398 / FERM P-419 / JCM 4703 / NBRC 107858</strain>
    </source>
</reference>
<gene>
    <name evidence="2" type="ORF">SLNWT_2792</name>
</gene>
<feature type="compositionally biased region" description="Basic and acidic residues" evidence="1">
    <location>
        <begin position="77"/>
        <end position="87"/>
    </location>
</feature>
<dbReference type="KEGG" id="sals:SLNWT_2792"/>
<evidence type="ECO:0000313" key="3">
    <source>
        <dbReference type="Proteomes" id="UP000031523"/>
    </source>
</evidence>
<accession>A0A0B5EL99</accession>
<dbReference type="AlphaFoldDB" id="A0A0B5EL99"/>
<keyword evidence="3" id="KW-1185">Reference proteome</keyword>
<name>A0A0B5EL99_STRA4</name>
<dbReference type="EMBL" id="CP010519">
    <property type="protein sequence ID" value="AJE83168.1"/>
    <property type="molecule type" value="Genomic_DNA"/>
</dbReference>
<evidence type="ECO:0000313" key="2">
    <source>
        <dbReference type="EMBL" id="AJE83168.1"/>
    </source>
</evidence>
<dbReference type="Proteomes" id="UP000031523">
    <property type="component" value="Chromosome"/>
</dbReference>
<evidence type="ECO:0000256" key="1">
    <source>
        <dbReference type="SAM" id="MobiDB-lite"/>
    </source>
</evidence>